<dbReference type="SUPFAM" id="SSF50249">
    <property type="entry name" value="Nucleic acid-binding proteins"/>
    <property type="match status" value="1"/>
</dbReference>
<dbReference type="InterPro" id="IPR052513">
    <property type="entry name" value="Thioester_dehydratase-like"/>
</dbReference>
<reference evidence="4 5" key="1">
    <citation type="submission" date="2017-08" db="EMBL/GenBank/DDBJ databases">
        <title>Complete genome of Colwellia sp. NB097-1, a psychrophile bacterium ioslated from Bering Sea.</title>
        <authorList>
            <person name="Chen X."/>
        </authorList>
    </citation>
    <scope>NUCLEOTIDE SEQUENCE [LARGE SCALE GENOMIC DNA]</scope>
    <source>
        <strain evidence="4 5">NB097-1</strain>
    </source>
</reference>
<organism evidence="4 5">
    <name type="scientific">Cognaticolwellia beringensis</name>
    <dbReference type="NCBI Taxonomy" id="1967665"/>
    <lineage>
        <taxon>Bacteria</taxon>
        <taxon>Pseudomonadati</taxon>
        <taxon>Pseudomonadota</taxon>
        <taxon>Gammaproteobacteria</taxon>
        <taxon>Alteromonadales</taxon>
        <taxon>Colwelliaceae</taxon>
        <taxon>Cognaticolwellia</taxon>
    </lineage>
</organism>
<feature type="domain" description="ChsH2 C-terminal OB-fold" evidence="1">
    <location>
        <begin position="272"/>
        <end position="333"/>
    </location>
</feature>
<evidence type="ECO:0000259" key="1">
    <source>
        <dbReference type="Pfam" id="PF01796"/>
    </source>
</evidence>
<name>A0A222G8L4_9GAMM</name>
<feature type="domain" description="ChsH2 rubredoxin-like zinc ribbon" evidence="2">
    <location>
        <begin position="233"/>
        <end position="268"/>
    </location>
</feature>
<dbReference type="Gene3D" id="6.10.30.10">
    <property type="match status" value="1"/>
</dbReference>
<evidence type="ECO:0000313" key="5">
    <source>
        <dbReference type="Proteomes" id="UP000202259"/>
    </source>
</evidence>
<protein>
    <submittedName>
        <fullName evidence="4">DNA-binding protein</fullName>
    </submittedName>
</protein>
<dbReference type="AlphaFoldDB" id="A0A222G8L4"/>
<evidence type="ECO:0000259" key="3">
    <source>
        <dbReference type="Pfam" id="PF13452"/>
    </source>
</evidence>
<dbReference type="Pfam" id="PF01796">
    <property type="entry name" value="OB_ChsH2_C"/>
    <property type="match status" value="1"/>
</dbReference>
<dbReference type="Pfam" id="PF13452">
    <property type="entry name" value="FAS1_DH_region"/>
    <property type="match status" value="1"/>
</dbReference>
<evidence type="ECO:0000313" key="4">
    <source>
        <dbReference type="EMBL" id="ASP48248.1"/>
    </source>
</evidence>
<sequence length="353" mass="39920">MLAKKINSYLLSNYRIYLDKCRRRTLAKYEWLSEIEAMVGRQYGRIYAWDKINEAMVRQWCEIMGVDNPLYTDAEYAATTEHGQLVAPPAMLQGWCLAGYGDEILAPGSTTENPYEVLKVIENHGYPAVVAVNSNLTFDRYINMGEKLYYTTVLDSISEEKTTALGTGFFVTLKMTYFSEQADGQDDEKVGDMMFRVIKFKPAKQPEKPAAKKEAAVRKRPKPGISDDNRFFWEGFEANELRIQECNSCKKLQHPPAPVCMHCHSFDLGYKVASGKGELYSFVVMHYPHVAPFDSPNPIGLIELEEGVRIPAGLIGLEEGVAPKIGQKVQVEYHTFDGELTLPQFRLVSPEES</sequence>
<dbReference type="PANTHER" id="PTHR34075:SF5">
    <property type="entry name" value="BLR3430 PROTEIN"/>
    <property type="match status" value="1"/>
</dbReference>
<dbReference type="Proteomes" id="UP000202259">
    <property type="component" value="Chromosome"/>
</dbReference>
<keyword evidence="5" id="KW-1185">Reference proteome</keyword>
<dbReference type="EMBL" id="CP020465">
    <property type="protein sequence ID" value="ASP48248.1"/>
    <property type="molecule type" value="Genomic_DNA"/>
</dbReference>
<dbReference type="InterPro" id="IPR002878">
    <property type="entry name" value="ChsH2_C"/>
</dbReference>
<gene>
    <name evidence="4" type="ORF">B5D82_11045</name>
</gene>
<dbReference type="KEGG" id="cber:B5D82_11045"/>
<keyword evidence="4" id="KW-0238">DNA-binding</keyword>
<dbReference type="InterPro" id="IPR039569">
    <property type="entry name" value="FAS1-like_DH_region"/>
</dbReference>
<dbReference type="InterPro" id="IPR022002">
    <property type="entry name" value="ChsH2_Znr"/>
</dbReference>
<dbReference type="InterPro" id="IPR029069">
    <property type="entry name" value="HotDog_dom_sf"/>
</dbReference>
<dbReference type="Gene3D" id="3.10.129.10">
    <property type="entry name" value="Hotdog Thioesterase"/>
    <property type="match status" value="1"/>
</dbReference>
<feature type="domain" description="FAS1-like dehydratase" evidence="3">
    <location>
        <begin position="38"/>
        <end position="179"/>
    </location>
</feature>
<proteinExistence type="predicted"/>
<dbReference type="SUPFAM" id="SSF54637">
    <property type="entry name" value="Thioesterase/thiol ester dehydrase-isomerase"/>
    <property type="match status" value="1"/>
</dbReference>
<dbReference type="OrthoDB" id="3182121at2"/>
<dbReference type="GO" id="GO:0003677">
    <property type="term" value="F:DNA binding"/>
    <property type="evidence" value="ECO:0007669"/>
    <property type="project" value="UniProtKB-KW"/>
</dbReference>
<dbReference type="Pfam" id="PF12172">
    <property type="entry name" value="zf-ChsH2"/>
    <property type="match status" value="1"/>
</dbReference>
<dbReference type="InterPro" id="IPR012340">
    <property type="entry name" value="NA-bd_OB-fold"/>
</dbReference>
<accession>A0A222G8L4</accession>
<dbReference type="PANTHER" id="PTHR34075">
    <property type="entry name" value="BLR3430 PROTEIN"/>
    <property type="match status" value="1"/>
</dbReference>
<evidence type="ECO:0000259" key="2">
    <source>
        <dbReference type="Pfam" id="PF12172"/>
    </source>
</evidence>